<accession>A0ABM7U353</accession>
<feature type="domain" description="Transposase IS116/IS110/IS902 C-terminal" evidence="2">
    <location>
        <begin position="78"/>
        <end position="135"/>
    </location>
</feature>
<dbReference type="Pfam" id="PF02371">
    <property type="entry name" value="Transposase_20"/>
    <property type="match status" value="1"/>
</dbReference>
<dbReference type="InterPro" id="IPR047650">
    <property type="entry name" value="Transpos_IS110"/>
</dbReference>
<sequence>MQINQPRGVLYELGVTFHARYVAGLDEIRECMAELEDTLPRSILFNLLEQLRRINLFEEDINQLEKRIDAWQKHEAACRAISEVPGIGHLIATALVATIGDAKTFRSGREFAAYLGLVPRQNGTGGKIRLGSISRPAYVLDEVVDVKATGKLLVSIHGIAD</sequence>
<evidence type="ECO:0000259" key="2">
    <source>
        <dbReference type="Pfam" id="PF02371"/>
    </source>
</evidence>
<organism evidence="3 4">
    <name type="scientific">Paraburkholderia terrae</name>
    <dbReference type="NCBI Taxonomy" id="311230"/>
    <lineage>
        <taxon>Bacteria</taxon>
        <taxon>Pseudomonadati</taxon>
        <taxon>Pseudomonadota</taxon>
        <taxon>Betaproteobacteria</taxon>
        <taxon>Burkholderiales</taxon>
        <taxon>Burkholderiaceae</taxon>
        <taxon>Paraburkholderia</taxon>
    </lineage>
</organism>
<keyword evidence="1" id="KW-0175">Coiled coil</keyword>
<dbReference type="EMBL" id="AP024959">
    <property type="protein sequence ID" value="BCZ85642.1"/>
    <property type="molecule type" value="Genomic_DNA"/>
</dbReference>
<proteinExistence type="predicted"/>
<dbReference type="Proteomes" id="UP001319874">
    <property type="component" value="Plasmid pPT365"/>
</dbReference>
<feature type="coiled-coil region" evidence="1">
    <location>
        <begin position="47"/>
        <end position="74"/>
    </location>
</feature>
<evidence type="ECO:0000313" key="4">
    <source>
        <dbReference type="Proteomes" id="UP001319874"/>
    </source>
</evidence>
<gene>
    <name evidence="3" type="ORF">PTKU64_93170</name>
</gene>
<keyword evidence="4" id="KW-1185">Reference proteome</keyword>
<keyword evidence="3" id="KW-0614">Plasmid</keyword>
<protein>
    <recommendedName>
        <fullName evidence="2">Transposase IS116/IS110/IS902 C-terminal domain-containing protein</fullName>
    </recommendedName>
</protein>
<name>A0ABM7U353_9BURK</name>
<reference evidence="3 4" key="1">
    <citation type="journal article" date="2022" name="Front. Microbiol.">
        <title>Identification and characterization of a novel class of self-sufficient cytochrome P450 hydroxylase involved in cyclohexanecarboxylate degradation in Paraburkholderia terrae strain KU-64.</title>
        <authorList>
            <person name="Yamamoto T."/>
            <person name="Hasegawa Y."/>
            <person name="Iwaki H."/>
        </authorList>
    </citation>
    <scope>NUCLEOTIDE SEQUENCE [LARGE SCALE GENOMIC DNA]</scope>
    <source>
        <strain evidence="3 4">KU-64</strain>
    </source>
</reference>
<evidence type="ECO:0000313" key="3">
    <source>
        <dbReference type="EMBL" id="BCZ85642.1"/>
    </source>
</evidence>
<geneLocation type="plasmid" evidence="3 4">
    <name>pPT365</name>
</geneLocation>
<dbReference type="PANTHER" id="PTHR33055">
    <property type="entry name" value="TRANSPOSASE FOR INSERTION SEQUENCE ELEMENT IS1111A"/>
    <property type="match status" value="1"/>
</dbReference>
<dbReference type="InterPro" id="IPR003346">
    <property type="entry name" value="Transposase_20"/>
</dbReference>
<dbReference type="PANTHER" id="PTHR33055:SF3">
    <property type="entry name" value="PUTATIVE TRANSPOSASE FOR IS117-RELATED"/>
    <property type="match status" value="1"/>
</dbReference>
<evidence type="ECO:0000256" key="1">
    <source>
        <dbReference type="SAM" id="Coils"/>
    </source>
</evidence>